<dbReference type="InterPro" id="IPR027417">
    <property type="entry name" value="P-loop_NTPase"/>
</dbReference>
<evidence type="ECO:0000256" key="5">
    <source>
        <dbReference type="ARBA" id="ARBA00045658"/>
    </source>
</evidence>
<dbReference type="Pfam" id="PF07683">
    <property type="entry name" value="CobW_C"/>
    <property type="match status" value="1"/>
</dbReference>
<dbReference type="InterPro" id="IPR011629">
    <property type="entry name" value="CobW-like_C"/>
</dbReference>
<evidence type="ECO:0000256" key="3">
    <source>
        <dbReference type="ARBA" id="ARBA00023186"/>
    </source>
</evidence>
<reference evidence="9" key="1">
    <citation type="journal article" date="2019" name="Int. J. Syst. Evol. Microbiol.">
        <title>The Global Catalogue of Microorganisms (GCM) 10K type strain sequencing project: providing services to taxonomists for standard genome sequencing and annotation.</title>
        <authorList>
            <consortium name="The Broad Institute Genomics Platform"/>
            <consortium name="The Broad Institute Genome Sequencing Center for Infectious Disease"/>
            <person name="Wu L."/>
            <person name="Ma J."/>
        </authorList>
    </citation>
    <scope>NUCLEOTIDE SEQUENCE [LARGE SCALE GENOMIC DNA]</scope>
    <source>
        <strain evidence="9">JCM 16673</strain>
    </source>
</reference>
<dbReference type="CDD" id="cd03112">
    <property type="entry name" value="CobW-like"/>
    <property type="match status" value="1"/>
</dbReference>
<gene>
    <name evidence="8" type="ORF">GCM10022212_35450</name>
</gene>
<evidence type="ECO:0000313" key="8">
    <source>
        <dbReference type="EMBL" id="GAA4033229.1"/>
    </source>
</evidence>
<evidence type="ECO:0000256" key="1">
    <source>
        <dbReference type="ARBA" id="ARBA00022741"/>
    </source>
</evidence>
<sequence>MSSIDTMSRPVPVTILTGFLGSGKTTLLNRILSEHHGQKIAVIENEFGEAGIDSELLVNSEEQIVEMNNGCICCTVRGDLVRILGELADKRERGEVRFDRVIIETTGLADPAPVAQTFFVEEEIGEYFSLDAIITVVDAMHATQQLEQHHEAQEQVGFADRILLSKTDLVSEQETEALIARLRSINARAPVRKVHFGETELDQILDIKGFNLQAILDIEPDFLNDVSHEHDEDIRSFVFRSLRPFDPDRLEDFLARILTVYSRDLLRYKGILYVKEIEQRFVFQGVHMLKASRVGKPWLINETPETVIVFIGRKLPGDLFLNGLANCLTD</sequence>
<keyword evidence="2" id="KW-0378">Hydrolase</keyword>
<dbReference type="SMART" id="SM00833">
    <property type="entry name" value="CobW_C"/>
    <property type="match status" value="1"/>
</dbReference>
<proteinExistence type="inferred from homology"/>
<dbReference type="Pfam" id="PF02492">
    <property type="entry name" value="cobW"/>
    <property type="match status" value="1"/>
</dbReference>
<name>A0ABP7U0Q1_9BURK</name>
<dbReference type="EMBL" id="BAAAZE010000014">
    <property type="protein sequence ID" value="GAA4033229.1"/>
    <property type="molecule type" value="Genomic_DNA"/>
</dbReference>
<organism evidence="8 9">
    <name type="scientific">Actimicrobium antarcticum</name>
    <dbReference type="NCBI Taxonomy" id="1051899"/>
    <lineage>
        <taxon>Bacteria</taxon>
        <taxon>Pseudomonadati</taxon>
        <taxon>Pseudomonadota</taxon>
        <taxon>Betaproteobacteria</taxon>
        <taxon>Burkholderiales</taxon>
        <taxon>Oxalobacteraceae</taxon>
        <taxon>Actimicrobium</taxon>
    </lineage>
</organism>
<dbReference type="InterPro" id="IPR051316">
    <property type="entry name" value="Zinc-reg_GTPase_activator"/>
</dbReference>
<dbReference type="PANTHER" id="PTHR13748:SF62">
    <property type="entry name" value="COBW DOMAIN-CONTAINING PROTEIN"/>
    <property type="match status" value="1"/>
</dbReference>
<dbReference type="InterPro" id="IPR003495">
    <property type="entry name" value="CobW/HypB/UreG_nucleotide-bd"/>
</dbReference>
<keyword evidence="9" id="KW-1185">Reference proteome</keyword>
<evidence type="ECO:0000313" key="9">
    <source>
        <dbReference type="Proteomes" id="UP001501353"/>
    </source>
</evidence>
<keyword evidence="1" id="KW-0547">Nucleotide-binding</keyword>
<dbReference type="Proteomes" id="UP001501353">
    <property type="component" value="Unassembled WGS sequence"/>
</dbReference>
<evidence type="ECO:0000259" key="7">
    <source>
        <dbReference type="SMART" id="SM00833"/>
    </source>
</evidence>
<evidence type="ECO:0000256" key="4">
    <source>
        <dbReference type="ARBA" id="ARBA00034320"/>
    </source>
</evidence>
<comment type="function">
    <text evidence="5">Zinc chaperone that directly transfers zinc cofactor to target proteins, thereby activating them. Zinc is transferred from the CXCC motif in the GTPase domain to the zinc binding site in target proteins in a process requiring GTP hydrolysis.</text>
</comment>
<evidence type="ECO:0000256" key="6">
    <source>
        <dbReference type="ARBA" id="ARBA00049117"/>
    </source>
</evidence>
<protein>
    <submittedName>
        <fullName evidence="8">GTP-binding protein</fullName>
    </submittedName>
</protein>
<dbReference type="PANTHER" id="PTHR13748">
    <property type="entry name" value="COBW-RELATED"/>
    <property type="match status" value="1"/>
</dbReference>
<comment type="caution">
    <text evidence="8">The sequence shown here is derived from an EMBL/GenBank/DDBJ whole genome shotgun (WGS) entry which is preliminary data.</text>
</comment>
<dbReference type="InterPro" id="IPR036627">
    <property type="entry name" value="CobW-likC_sf"/>
</dbReference>
<accession>A0ABP7U0Q1</accession>
<dbReference type="Gene3D" id="3.40.50.300">
    <property type="entry name" value="P-loop containing nucleotide triphosphate hydrolases"/>
    <property type="match status" value="1"/>
</dbReference>
<dbReference type="SUPFAM" id="SSF90002">
    <property type="entry name" value="Hypothetical protein YjiA, C-terminal domain"/>
    <property type="match status" value="1"/>
</dbReference>
<dbReference type="SUPFAM" id="SSF52540">
    <property type="entry name" value="P-loop containing nucleoside triphosphate hydrolases"/>
    <property type="match status" value="1"/>
</dbReference>
<keyword evidence="3" id="KW-0143">Chaperone</keyword>
<comment type="similarity">
    <text evidence="4">Belongs to the SIMIBI class G3E GTPase family. ZNG1 subfamily.</text>
</comment>
<dbReference type="RefSeq" id="WP_344765415.1">
    <property type="nucleotide sequence ID" value="NZ_BAAAZE010000014.1"/>
</dbReference>
<comment type="catalytic activity">
    <reaction evidence="6">
        <text>GTP + H2O = GDP + phosphate + H(+)</text>
        <dbReference type="Rhea" id="RHEA:19669"/>
        <dbReference type="ChEBI" id="CHEBI:15377"/>
        <dbReference type="ChEBI" id="CHEBI:15378"/>
        <dbReference type="ChEBI" id="CHEBI:37565"/>
        <dbReference type="ChEBI" id="CHEBI:43474"/>
        <dbReference type="ChEBI" id="CHEBI:58189"/>
    </reaction>
    <physiologicalReaction direction="left-to-right" evidence="6">
        <dbReference type="Rhea" id="RHEA:19670"/>
    </physiologicalReaction>
</comment>
<evidence type="ECO:0000256" key="2">
    <source>
        <dbReference type="ARBA" id="ARBA00022801"/>
    </source>
</evidence>
<feature type="domain" description="CobW C-terminal" evidence="7">
    <location>
        <begin position="234"/>
        <end position="328"/>
    </location>
</feature>
<dbReference type="Gene3D" id="3.30.1220.10">
    <property type="entry name" value="CobW-like, C-terminal domain"/>
    <property type="match status" value="1"/>
</dbReference>